<name>A5G8F6_GEOUR</name>
<dbReference type="Pfam" id="PF08299">
    <property type="entry name" value="Bac_DnaA_C"/>
    <property type="match status" value="1"/>
</dbReference>
<dbReference type="Proteomes" id="UP000006695">
    <property type="component" value="Chromosome"/>
</dbReference>
<dbReference type="KEGG" id="gur:Gura_3926"/>
<reference evidence="3 4" key="1">
    <citation type="submission" date="2007-05" db="EMBL/GenBank/DDBJ databases">
        <title>Complete sequence of Geobacter uraniireducens Rf4.</title>
        <authorList>
            <consortium name="US DOE Joint Genome Institute"/>
            <person name="Copeland A."/>
            <person name="Lucas S."/>
            <person name="Lapidus A."/>
            <person name="Barry K."/>
            <person name="Detter J.C."/>
            <person name="Glavina del Rio T."/>
            <person name="Hammon N."/>
            <person name="Israni S."/>
            <person name="Dalin E."/>
            <person name="Tice H."/>
            <person name="Pitluck S."/>
            <person name="Chertkov O."/>
            <person name="Brettin T."/>
            <person name="Bruce D."/>
            <person name="Han C."/>
            <person name="Schmutz J."/>
            <person name="Larimer F."/>
            <person name="Land M."/>
            <person name="Hauser L."/>
            <person name="Kyrpides N."/>
            <person name="Mikhailova N."/>
            <person name="Shelobolina E."/>
            <person name="Aklujkar M."/>
            <person name="Lovley D."/>
            <person name="Richardson P."/>
        </authorList>
    </citation>
    <scope>NUCLEOTIDE SEQUENCE [LARGE SCALE GENOMIC DNA]</scope>
    <source>
        <strain evidence="3 4">Rf4</strain>
    </source>
</reference>
<dbReference type="EMBL" id="CP000698">
    <property type="protein sequence ID" value="ABQ28074.1"/>
    <property type="molecule type" value="Genomic_DNA"/>
</dbReference>
<dbReference type="PANTHER" id="PTHR34322:SF2">
    <property type="entry name" value="TRANSPOSASE IS200-LIKE DOMAIN-CONTAINING PROTEIN"/>
    <property type="match status" value="1"/>
</dbReference>
<dbReference type="OrthoDB" id="9800147at2"/>
<dbReference type="InterPro" id="IPR013159">
    <property type="entry name" value="DnaA_C"/>
</dbReference>
<proteinExistence type="predicted"/>
<dbReference type="GO" id="GO:0006313">
    <property type="term" value="P:DNA transposition"/>
    <property type="evidence" value="ECO:0007669"/>
    <property type="project" value="InterPro"/>
</dbReference>
<keyword evidence="4" id="KW-1185">Reference proteome</keyword>
<dbReference type="SUPFAM" id="SSF143422">
    <property type="entry name" value="Transposase IS200-like"/>
    <property type="match status" value="1"/>
</dbReference>
<dbReference type="HOGENOM" id="CLU_068226_0_0_7"/>
<dbReference type="GO" id="GO:0005524">
    <property type="term" value="F:ATP binding"/>
    <property type="evidence" value="ECO:0007669"/>
    <property type="project" value="InterPro"/>
</dbReference>
<accession>A5G8F6</accession>
<feature type="domain" description="Transposase IS200-like" evidence="2">
    <location>
        <begin position="9"/>
        <end position="123"/>
    </location>
</feature>
<dbReference type="GO" id="GO:0006275">
    <property type="term" value="P:regulation of DNA replication"/>
    <property type="evidence" value="ECO:0007669"/>
    <property type="project" value="InterPro"/>
</dbReference>
<gene>
    <name evidence="3" type="ordered locus">Gura_3926</name>
</gene>
<feature type="domain" description="Chromosomal replication initiator DnaA C-terminal" evidence="1">
    <location>
        <begin position="231"/>
        <end position="296"/>
    </location>
</feature>
<dbReference type="InterPro" id="IPR002686">
    <property type="entry name" value="Transposase_17"/>
</dbReference>
<dbReference type="AlphaFoldDB" id="A5G8F6"/>
<dbReference type="GO" id="GO:0006270">
    <property type="term" value="P:DNA replication initiation"/>
    <property type="evidence" value="ECO:0007669"/>
    <property type="project" value="InterPro"/>
</dbReference>
<dbReference type="Gene3D" id="3.30.70.1290">
    <property type="entry name" value="Transposase IS200-like"/>
    <property type="match status" value="1"/>
</dbReference>
<protein>
    <recommendedName>
        <fullName evidence="5">Transposase IS200-like domain-containing protein</fullName>
    </recommendedName>
</protein>
<dbReference type="InterPro" id="IPR010921">
    <property type="entry name" value="Trp_repressor/repl_initiator"/>
</dbReference>
<dbReference type="RefSeq" id="WP_011940714.1">
    <property type="nucleotide sequence ID" value="NC_009483.1"/>
</dbReference>
<dbReference type="NCBIfam" id="NF047646">
    <property type="entry name" value="REP_Tyr_transpos"/>
    <property type="match status" value="1"/>
</dbReference>
<dbReference type="CDD" id="cd06571">
    <property type="entry name" value="Bac_DnaA_C"/>
    <property type="match status" value="1"/>
</dbReference>
<evidence type="ECO:0008006" key="5">
    <source>
        <dbReference type="Google" id="ProtNLM"/>
    </source>
</evidence>
<dbReference type="InterPro" id="IPR036515">
    <property type="entry name" value="Transposase_17_sf"/>
</dbReference>
<dbReference type="GO" id="GO:0004803">
    <property type="term" value="F:transposase activity"/>
    <property type="evidence" value="ECO:0007669"/>
    <property type="project" value="InterPro"/>
</dbReference>
<dbReference type="Gene3D" id="1.10.1750.10">
    <property type="match status" value="1"/>
</dbReference>
<dbReference type="SMART" id="SM00760">
    <property type="entry name" value="Bac_DnaA_C"/>
    <property type="match status" value="1"/>
</dbReference>
<evidence type="ECO:0000313" key="4">
    <source>
        <dbReference type="Proteomes" id="UP000006695"/>
    </source>
</evidence>
<dbReference type="SUPFAM" id="SSF48295">
    <property type="entry name" value="TrpR-like"/>
    <property type="match status" value="1"/>
</dbReference>
<organism evidence="3 4">
    <name type="scientific">Geotalea uraniireducens (strain Rf4)</name>
    <name type="common">Geobacter uraniireducens</name>
    <dbReference type="NCBI Taxonomy" id="351605"/>
    <lineage>
        <taxon>Bacteria</taxon>
        <taxon>Pseudomonadati</taxon>
        <taxon>Thermodesulfobacteriota</taxon>
        <taxon>Desulfuromonadia</taxon>
        <taxon>Geobacterales</taxon>
        <taxon>Geobacteraceae</taxon>
        <taxon>Geotalea</taxon>
    </lineage>
</organism>
<dbReference type="GO" id="GO:0043565">
    <property type="term" value="F:sequence-specific DNA binding"/>
    <property type="evidence" value="ECO:0007669"/>
    <property type="project" value="InterPro"/>
</dbReference>
<dbReference type="PANTHER" id="PTHR34322">
    <property type="entry name" value="TRANSPOSASE, Y1_TNP DOMAIN-CONTAINING"/>
    <property type="match status" value="1"/>
</dbReference>
<dbReference type="Pfam" id="PF01797">
    <property type="entry name" value="Y1_Tnp"/>
    <property type="match status" value="1"/>
</dbReference>
<dbReference type="STRING" id="351605.Gura_3926"/>
<evidence type="ECO:0000259" key="1">
    <source>
        <dbReference type="SMART" id="SM00760"/>
    </source>
</evidence>
<sequence length="322" mass="36733">MARPLRIEYEGALYHVTARGNERGKVFFTKADYRKFIDYLREGQKKFGFVLHSYVLMTNHFHLLLETPEKNLSRIMHHLNSSYTTYINIKRKRSGHLFQGRYKAILVDRDNYLLELSRYLHLNPVRANMVERPEEYLHSSYAAYTGESDGLVHTTDLLAMFSKDTKAAKQHYQKFVESTLEEKQESPTKKVYGGMILGSAPFIKEALNRLEEELLQRTETSHKKELRAIWEADKVLSVVADHYGVTVETVAGPERNDIRKVCIYLLKKHTAVANSEIGGMLGGMSGFAVAKAHQLLVAGMAKEAALRKEVGRLEANLSRVKG</sequence>
<dbReference type="SMART" id="SM01321">
    <property type="entry name" value="Y1_Tnp"/>
    <property type="match status" value="1"/>
</dbReference>
<evidence type="ECO:0000259" key="2">
    <source>
        <dbReference type="SMART" id="SM01321"/>
    </source>
</evidence>
<evidence type="ECO:0000313" key="3">
    <source>
        <dbReference type="EMBL" id="ABQ28074.1"/>
    </source>
</evidence>